<keyword evidence="4" id="KW-1185">Reference proteome</keyword>
<dbReference type="PANTHER" id="PTHR43685:SF3">
    <property type="entry name" value="SLR2126 PROTEIN"/>
    <property type="match status" value="1"/>
</dbReference>
<dbReference type="PANTHER" id="PTHR43685">
    <property type="entry name" value="GLYCOSYLTRANSFERASE"/>
    <property type="match status" value="1"/>
</dbReference>
<dbReference type="InterPro" id="IPR029044">
    <property type="entry name" value="Nucleotide-diphossugar_trans"/>
</dbReference>
<evidence type="ECO:0000259" key="2">
    <source>
        <dbReference type="Pfam" id="PF00535"/>
    </source>
</evidence>
<reference evidence="4" key="1">
    <citation type="journal article" date="2019" name="Int. J. Syst. Evol. Microbiol.">
        <title>The Global Catalogue of Microorganisms (GCM) 10K type strain sequencing project: providing services to taxonomists for standard genome sequencing and annotation.</title>
        <authorList>
            <consortium name="The Broad Institute Genomics Platform"/>
            <consortium name="The Broad Institute Genome Sequencing Center for Infectious Disease"/>
            <person name="Wu L."/>
            <person name="Ma J."/>
        </authorList>
    </citation>
    <scope>NUCLEOTIDE SEQUENCE [LARGE SCALE GENOMIC DNA]</scope>
    <source>
        <strain evidence="4">JCM 18715</strain>
    </source>
</reference>
<comment type="caution">
    <text evidence="3">The sequence shown here is derived from an EMBL/GenBank/DDBJ whole genome shotgun (WGS) entry which is preliminary data.</text>
</comment>
<evidence type="ECO:0000256" key="1">
    <source>
        <dbReference type="SAM" id="Phobius"/>
    </source>
</evidence>
<dbReference type="SUPFAM" id="SSF53448">
    <property type="entry name" value="Nucleotide-diphospho-sugar transferases"/>
    <property type="match status" value="1"/>
</dbReference>
<dbReference type="InterPro" id="IPR050834">
    <property type="entry name" value="Glycosyltransf_2"/>
</dbReference>
<organism evidence="3 4">
    <name type="scientific">Viridibacterium curvum</name>
    <dbReference type="NCBI Taxonomy" id="1101404"/>
    <lineage>
        <taxon>Bacteria</taxon>
        <taxon>Pseudomonadati</taxon>
        <taxon>Pseudomonadota</taxon>
        <taxon>Betaproteobacteria</taxon>
        <taxon>Rhodocyclales</taxon>
        <taxon>Rhodocyclaceae</taxon>
        <taxon>Viridibacterium</taxon>
    </lineage>
</organism>
<feature type="transmembrane region" description="Helical" evidence="1">
    <location>
        <begin position="274"/>
        <end position="294"/>
    </location>
</feature>
<keyword evidence="1" id="KW-0812">Transmembrane</keyword>
<sequence length="320" mass="33939">MAERIADVAVIIPMLNEAETLPFLLRDLAAQTVRPRELLFSDAGSSDGSARIVSAWWEAAAWEGGSCQVLSSPGALPGGGRNRGLAQCTARRIAFIDAGLGLSPEWLEEMLEALDGSDGLDAIYAQCRFQGTGVLGAALCGLSYGQGAERPALVGSLFKQEAVRRSGLFAEHLRAGEDLRWTKGFDAAGGKRGRAPRALIHYMFFPPSFAAAIRKWRVYEKYAVLAGVGGRSRLLSCLLLAMGVAGVVIPAAWFLGVLYLLGRGVADPLRRSDRRLWLSSPAAVALALLLAPALDVAKLWGGIQGCVARFSGAASRVGES</sequence>
<dbReference type="Gene3D" id="3.90.550.10">
    <property type="entry name" value="Spore Coat Polysaccharide Biosynthesis Protein SpsA, Chain A"/>
    <property type="match status" value="1"/>
</dbReference>
<dbReference type="Proteomes" id="UP001500547">
    <property type="component" value="Unassembled WGS sequence"/>
</dbReference>
<gene>
    <name evidence="3" type="ORF">GCM10025770_16710</name>
</gene>
<evidence type="ECO:0000313" key="3">
    <source>
        <dbReference type="EMBL" id="GAA5163850.1"/>
    </source>
</evidence>
<dbReference type="Pfam" id="PF00535">
    <property type="entry name" value="Glycos_transf_2"/>
    <property type="match status" value="1"/>
</dbReference>
<accession>A0ABP9QLU9</accession>
<keyword evidence="1" id="KW-0472">Membrane</keyword>
<name>A0ABP9QLU9_9RHOO</name>
<dbReference type="InterPro" id="IPR001173">
    <property type="entry name" value="Glyco_trans_2-like"/>
</dbReference>
<dbReference type="CDD" id="cd00761">
    <property type="entry name" value="Glyco_tranf_GTA_type"/>
    <property type="match status" value="1"/>
</dbReference>
<keyword evidence="1" id="KW-1133">Transmembrane helix</keyword>
<feature type="transmembrane region" description="Helical" evidence="1">
    <location>
        <begin position="238"/>
        <end position="262"/>
    </location>
</feature>
<proteinExistence type="predicted"/>
<protein>
    <recommendedName>
        <fullName evidence="2">Glycosyltransferase 2-like domain-containing protein</fullName>
    </recommendedName>
</protein>
<feature type="domain" description="Glycosyltransferase 2-like" evidence="2">
    <location>
        <begin position="10"/>
        <end position="117"/>
    </location>
</feature>
<evidence type="ECO:0000313" key="4">
    <source>
        <dbReference type="Proteomes" id="UP001500547"/>
    </source>
</evidence>
<dbReference type="EMBL" id="BAABLD010000008">
    <property type="protein sequence ID" value="GAA5163850.1"/>
    <property type="molecule type" value="Genomic_DNA"/>
</dbReference>
<dbReference type="RefSeq" id="WP_345532444.1">
    <property type="nucleotide sequence ID" value="NZ_BAABLD010000008.1"/>
</dbReference>